<evidence type="ECO:0000313" key="8">
    <source>
        <dbReference type="Proteomes" id="UP000325315"/>
    </source>
</evidence>
<feature type="domain" description="RING-type" evidence="6">
    <location>
        <begin position="91"/>
        <end position="134"/>
    </location>
</feature>
<evidence type="ECO:0000256" key="4">
    <source>
        <dbReference type="PROSITE-ProRule" id="PRU00175"/>
    </source>
</evidence>
<dbReference type="Pfam" id="PF13639">
    <property type="entry name" value="zf-RING_2"/>
    <property type="match status" value="2"/>
</dbReference>
<dbReference type="Gene3D" id="3.30.40.10">
    <property type="entry name" value="Zinc/RING finger domain, C3HC4 (zinc finger)"/>
    <property type="match status" value="2"/>
</dbReference>
<dbReference type="SMART" id="SM00184">
    <property type="entry name" value="RING"/>
    <property type="match status" value="2"/>
</dbReference>
<feature type="transmembrane region" description="Helical" evidence="5">
    <location>
        <begin position="168"/>
        <end position="187"/>
    </location>
</feature>
<keyword evidence="8" id="KW-1185">Reference proteome</keyword>
<keyword evidence="3" id="KW-0862">Zinc</keyword>
<comment type="caution">
    <text evidence="7">The sequence shown here is derived from an EMBL/GenBank/DDBJ whole genome shotgun (WGS) entry which is preliminary data.</text>
</comment>
<organism evidence="7 8">
    <name type="scientific">Gossypium australe</name>
    <dbReference type="NCBI Taxonomy" id="47621"/>
    <lineage>
        <taxon>Eukaryota</taxon>
        <taxon>Viridiplantae</taxon>
        <taxon>Streptophyta</taxon>
        <taxon>Embryophyta</taxon>
        <taxon>Tracheophyta</taxon>
        <taxon>Spermatophyta</taxon>
        <taxon>Magnoliopsida</taxon>
        <taxon>eudicotyledons</taxon>
        <taxon>Gunneridae</taxon>
        <taxon>Pentapetalae</taxon>
        <taxon>rosids</taxon>
        <taxon>malvids</taxon>
        <taxon>Malvales</taxon>
        <taxon>Malvaceae</taxon>
        <taxon>Malvoideae</taxon>
        <taxon>Gossypium</taxon>
    </lineage>
</organism>
<name>A0A5B6W1V6_9ROSI</name>
<reference evidence="8" key="1">
    <citation type="journal article" date="2019" name="Plant Biotechnol. J.">
        <title>Genome sequencing of the Australian wild diploid species Gossypium australe highlights disease resistance and delayed gland morphogenesis.</title>
        <authorList>
            <person name="Cai Y."/>
            <person name="Cai X."/>
            <person name="Wang Q."/>
            <person name="Wang P."/>
            <person name="Zhang Y."/>
            <person name="Cai C."/>
            <person name="Xu Y."/>
            <person name="Wang K."/>
            <person name="Zhou Z."/>
            <person name="Wang C."/>
            <person name="Geng S."/>
            <person name="Li B."/>
            <person name="Dong Q."/>
            <person name="Hou Y."/>
            <person name="Wang H."/>
            <person name="Ai P."/>
            <person name="Liu Z."/>
            <person name="Yi F."/>
            <person name="Sun M."/>
            <person name="An G."/>
            <person name="Cheng J."/>
            <person name="Zhang Y."/>
            <person name="Shi Q."/>
            <person name="Xie Y."/>
            <person name="Shi X."/>
            <person name="Chang Y."/>
            <person name="Huang F."/>
            <person name="Chen Y."/>
            <person name="Hong S."/>
            <person name="Mi L."/>
            <person name="Sun Q."/>
            <person name="Zhang L."/>
            <person name="Zhou B."/>
            <person name="Peng R."/>
            <person name="Zhang X."/>
            <person name="Liu F."/>
        </authorList>
    </citation>
    <scope>NUCLEOTIDE SEQUENCE [LARGE SCALE GENOMIC DNA]</scope>
    <source>
        <strain evidence="8">cv. PA1801</strain>
    </source>
</reference>
<dbReference type="PANTHER" id="PTHR45969">
    <property type="entry name" value="RING ZINC FINGER PROTEIN-RELATED"/>
    <property type="match status" value="1"/>
</dbReference>
<feature type="transmembrane region" description="Helical" evidence="5">
    <location>
        <begin position="6"/>
        <end position="26"/>
    </location>
</feature>
<keyword evidence="5" id="KW-0812">Transmembrane</keyword>
<sequence length="322" mass="37275">MGFPVGFSAVLFPKLLLPILTLLLYLRDFISALFLFPGFPDFLEPHIPPTHTADTGVPAARHRDTSITALLLRELLPVVKFSDLVDPPDSCAVCFYDFEREDEIRRLTNCRHVFHRSCLDRWMGYDRKTCPLCRMSFVPDDMEETFNEGLWAAASIPESGLMMLPKSFFDFFLVILLVPILNLFVYLHNSFSTFFFYLGLPYFIEPDITVDADHVSSSSSPATLRCDIPLSALLLRELLPVVKFSDLVDPPDSCTVCFKDFETEDEVWRLTNCRHIFHRSCLNRWMGYDQKTCPLCRLSLVPRDKEETYNERLWWLCNNCQP</sequence>
<keyword evidence="5" id="KW-1133">Transmembrane helix</keyword>
<accession>A0A5B6W1V6</accession>
<gene>
    <name evidence="7" type="ORF">EPI10_025999</name>
</gene>
<dbReference type="PANTHER" id="PTHR45969:SF33">
    <property type="entry name" value="RING ZINC FINGER PROTEIN-RELATED"/>
    <property type="match status" value="1"/>
</dbReference>
<dbReference type="InterPro" id="IPR001841">
    <property type="entry name" value="Znf_RING"/>
</dbReference>
<evidence type="ECO:0000313" key="7">
    <source>
        <dbReference type="EMBL" id="KAA3475869.1"/>
    </source>
</evidence>
<dbReference type="InterPro" id="IPR011016">
    <property type="entry name" value="Znf_RING-CH"/>
</dbReference>
<dbReference type="EMBL" id="SMMG02000005">
    <property type="protein sequence ID" value="KAA3475869.1"/>
    <property type="molecule type" value="Genomic_DNA"/>
</dbReference>
<dbReference type="GO" id="GO:0061630">
    <property type="term" value="F:ubiquitin protein ligase activity"/>
    <property type="evidence" value="ECO:0007669"/>
    <property type="project" value="TreeGrafter"/>
</dbReference>
<dbReference type="GO" id="GO:0016567">
    <property type="term" value="P:protein ubiquitination"/>
    <property type="evidence" value="ECO:0007669"/>
    <property type="project" value="TreeGrafter"/>
</dbReference>
<dbReference type="PROSITE" id="PS50089">
    <property type="entry name" value="ZF_RING_2"/>
    <property type="match status" value="2"/>
</dbReference>
<dbReference type="SUPFAM" id="SSF57850">
    <property type="entry name" value="RING/U-box"/>
    <property type="match status" value="2"/>
</dbReference>
<dbReference type="InterPro" id="IPR013083">
    <property type="entry name" value="Znf_RING/FYVE/PHD"/>
</dbReference>
<feature type="domain" description="RING-type" evidence="6">
    <location>
        <begin position="254"/>
        <end position="297"/>
    </location>
</feature>
<dbReference type="OrthoDB" id="8062037at2759"/>
<keyword evidence="1" id="KW-0479">Metal-binding</keyword>
<evidence type="ECO:0000256" key="3">
    <source>
        <dbReference type="ARBA" id="ARBA00022833"/>
    </source>
</evidence>
<evidence type="ECO:0000256" key="5">
    <source>
        <dbReference type="SAM" id="Phobius"/>
    </source>
</evidence>
<dbReference type="AlphaFoldDB" id="A0A5B6W1V6"/>
<evidence type="ECO:0000259" key="6">
    <source>
        <dbReference type="PROSITE" id="PS50089"/>
    </source>
</evidence>
<proteinExistence type="predicted"/>
<evidence type="ECO:0000256" key="2">
    <source>
        <dbReference type="ARBA" id="ARBA00022771"/>
    </source>
</evidence>
<dbReference type="SMART" id="SM00744">
    <property type="entry name" value="RINGv"/>
    <property type="match status" value="2"/>
</dbReference>
<protein>
    <submittedName>
        <fullName evidence="7">E3 ubiquitin-protein ligase RHA1B-like</fullName>
    </submittedName>
</protein>
<keyword evidence="2 4" id="KW-0863">Zinc-finger</keyword>
<keyword evidence="5" id="KW-0472">Membrane</keyword>
<dbReference type="GO" id="GO:0008270">
    <property type="term" value="F:zinc ion binding"/>
    <property type="evidence" value="ECO:0007669"/>
    <property type="project" value="UniProtKB-KW"/>
</dbReference>
<evidence type="ECO:0000256" key="1">
    <source>
        <dbReference type="ARBA" id="ARBA00022723"/>
    </source>
</evidence>
<dbReference type="CDD" id="cd16448">
    <property type="entry name" value="RING-H2"/>
    <property type="match status" value="1"/>
</dbReference>
<dbReference type="Proteomes" id="UP000325315">
    <property type="component" value="Unassembled WGS sequence"/>
</dbReference>